<keyword evidence="4" id="KW-1185">Reference proteome</keyword>
<dbReference type="eggNOG" id="COG1302">
    <property type="taxonomic scope" value="Bacteria"/>
</dbReference>
<evidence type="ECO:0000313" key="4">
    <source>
        <dbReference type="Proteomes" id="UP000002007"/>
    </source>
</evidence>
<protein>
    <submittedName>
        <fullName evidence="3">Stress protein, Gls24 family</fullName>
    </submittedName>
</protein>
<feature type="compositionally biased region" description="Polar residues" evidence="2">
    <location>
        <begin position="22"/>
        <end position="31"/>
    </location>
</feature>
<sequence length="170" mass="17740">MSTQPTSVKPAAQHEAKDAKNVVSQNGNDNAGKTTIEDSVVAKVVGIATREVSGVYALGGGAARAIGAIRDAVGNTDLTQGISVEVGEKQVAVDITMVVEYPKPLKAVADEVRSAVYSAVEKLVGLDVVEVNITVSDIHIASDHKDDSQTKEEPKNTETAKNITSGSRVE</sequence>
<comment type="similarity">
    <text evidence="1">Belongs to the asp23 family.</text>
</comment>
<dbReference type="Pfam" id="PF03780">
    <property type="entry name" value="Asp23"/>
    <property type="match status" value="1"/>
</dbReference>
<feature type="region of interest" description="Disordered" evidence="2">
    <location>
        <begin position="143"/>
        <end position="170"/>
    </location>
</feature>
<dbReference type="EMBL" id="CP000910">
    <property type="protein sequence ID" value="ABY22220.1"/>
    <property type="molecule type" value="Genomic_DNA"/>
</dbReference>
<evidence type="ECO:0000313" key="3">
    <source>
        <dbReference type="EMBL" id="ABY22220.1"/>
    </source>
</evidence>
<name>A9WM88_RENSM</name>
<organism evidence="3 4">
    <name type="scientific">Renibacterium salmoninarum (strain ATCC 33209 / DSM 20767 / JCM 11484 / NBRC 15589 / NCIMB 2235)</name>
    <dbReference type="NCBI Taxonomy" id="288705"/>
    <lineage>
        <taxon>Bacteria</taxon>
        <taxon>Bacillati</taxon>
        <taxon>Actinomycetota</taxon>
        <taxon>Actinomycetes</taxon>
        <taxon>Micrococcales</taxon>
        <taxon>Micrococcaceae</taxon>
        <taxon>Renibacterium</taxon>
    </lineage>
</organism>
<evidence type="ECO:0000256" key="1">
    <source>
        <dbReference type="ARBA" id="ARBA00005721"/>
    </source>
</evidence>
<dbReference type="InterPro" id="IPR005531">
    <property type="entry name" value="Asp23"/>
</dbReference>
<reference evidence="4" key="1">
    <citation type="journal article" date="2008" name="J. Bacteriol.">
        <title>Genome sequence of the fish pathogen Renibacterium salmoninarum suggests reductive evolution away from an environmental Arthrobacter ancestor.</title>
        <authorList>
            <person name="Wiens G.D."/>
            <person name="Rockey D.D."/>
            <person name="Wu Z."/>
            <person name="Chang J."/>
            <person name="Levy R."/>
            <person name="Crane S."/>
            <person name="Chen D.S."/>
            <person name="Capri G.R."/>
            <person name="Burnett J.R."/>
            <person name="Sudheesh P.S."/>
            <person name="Schipma M.J."/>
            <person name="Burd H."/>
            <person name="Bhattacharyya A."/>
            <person name="Rhodes L.D."/>
            <person name="Kaul R."/>
            <person name="Strom M.S."/>
        </authorList>
    </citation>
    <scope>NUCLEOTIDE SEQUENCE [LARGE SCALE GENOMIC DNA]</scope>
    <source>
        <strain evidence="4">ATCC 33209 / DSM 20767 / JCM 11484 / NBRC 15589 / NCIMB 2235</strain>
    </source>
</reference>
<dbReference type="PANTHER" id="PTHR34297:SF3">
    <property type="entry name" value="ALKALINE SHOCK PROTEIN 23"/>
    <property type="match status" value="1"/>
</dbReference>
<evidence type="ECO:0000256" key="2">
    <source>
        <dbReference type="SAM" id="MobiDB-lite"/>
    </source>
</evidence>
<proteinExistence type="inferred from homology"/>
<dbReference type="Proteomes" id="UP000002007">
    <property type="component" value="Chromosome"/>
</dbReference>
<accession>A9WM88</accession>
<dbReference type="HOGENOM" id="CLU_113198_1_0_11"/>
<dbReference type="PANTHER" id="PTHR34297">
    <property type="entry name" value="HYPOTHETICAL CYTOSOLIC PROTEIN-RELATED"/>
    <property type="match status" value="1"/>
</dbReference>
<dbReference type="KEGG" id="rsa:RSal33209_0470"/>
<feature type="compositionally biased region" description="Basic and acidic residues" evidence="2">
    <location>
        <begin position="143"/>
        <end position="158"/>
    </location>
</feature>
<dbReference type="STRING" id="288705.RSal33209_0470"/>
<gene>
    <name evidence="3" type="ordered locus">RSal33209_0470</name>
</gene>
<feature type="compositionally biased region" description="Polar residues" evidence="2">
    <location>
        <begin position="159"/>
        <end position="170"/>
    </location>
</feature>
<feature type="region of interest" description="Disordered" evidence="2">
    <location>
        <begin position="1"/>
        <end position="31"/>
    </location>
</feature>
<dbReference type="RefSeq" id="WP_012243924.1">
    <property type="nucleotide sequence ID" value="NC_010168.1"/>
</dbReference>
<dbReference type="AlphaFoldDB" id="A9WM88"/>